<evidence type="ECO:0000256" key="1">
    <source>
        <dbReference type="ARBA" id="ARBA00001971"/>
    </source>
</evidence>
<evidence type="ECO:0008006" key="13">
    <source>
        <dbReference type="Google" id="ProtNLM"/>
    </source>
</evidence>
<evidence type="ECO:0000256" key="10">
    <source>
        <dbReference type="SAM" id="MobiDB-lite"/>
    </source>
</evidence>
<accession>A0AAV2A4F0</accession>
<dbReference type="PANTHER" id="PTHR24279:SF120">
    <property type="entry name" value="CYTOCHROME P450"/>
    <property type="match status" value="1"/>
</dbReference>
<feature type="binding site" description="axial binding residue" evidence="8">
    <location>
        <position position="506"/>
    </location>
    <ligand>
        <name>heme</name>
        <dbReference type="ChEBI" id="CHEBI:30413"/>
    </ligand>
    <ligandPart>
        <name>Fe</name>
        <dbReference type="ChEBI" id="CHEBI:18248"/>
    </ligandPart>
</feature>
<evidence type="ECO:0000313" key="12">
    <source>
        <dbReference type="Proteomes" id="UP001497382"/>
    </source>
</evidence>
<feature type="region of interest" description="Disordered" evidence="10">
    <location>
        <begin position="40"/>
        <end position="59"/>
    </location>
</feature>
<comment type="cofactor">
    <cofactor evidence="1 8">
        <name>heme</name>
        <dbReference type="ChEBI" id="CHEBI:30413"/>
    </cofactor>
</comment>
<evidence type="ECO:0000256" key="8">
    <source>
        <dbReference type="PIRSR" id="PIRSR602401-1"/>
    </source>
</evidence>
<dbReference type="EMBL" id="CAXIEN010000117">
    <property type="protein sequence ID" value="CAL1278813.1"/>
    <property type="molecule type" value="Genomic_DNA"/>
</dbReference>
<dbReference type="SUPFAM" id="SSF48264">
    <property type="entry name" value="Cytochrome P450"/>
    <property type="match status" value="1"/>
</dbReference>
<keyword evidence="5" id="KW-0560">Oxidoreductase</keyword>
<evidence type="ECO:0000256" key="5">
    <source>
        <dbReference type="ARBA" id="ARBA00023002"/>
    </source>
</evidence>
<dbReference type="PANTHER" id="PTHR24279">
    <property type="entry name" value="CYTOCHROME P450"/>
    <property type="match status" value="1"/>
</dbReference>
<keyword evidence="6 8" id="KW-0408">Iron</keyword>
<proteinExistence type="inferred from homology"/>
<evidence type="ECO:0000313" key="11">
    <source>
        <dbReference type="EMBL" id="CAL1278813.1"/>
    </source>
</evidence>
<dbReference type="InterPro" id="IPR002401">
    <property type="entry name" value="Cyt_P450_E_grp-I"/>
</dbReference>
<evidence type="ECO:0000256" key="3">
    <source>
        <dbReference type="ARBA" id="ARBA00022617"/>
    </source>
</evidence>
<dbReference type="Gene3D" id="1.10.630.10">
    <property type="entry name" value="Cytochrome P450"/>
    <property type="match status" value="1"/>
</dbReference>
<dbReference type="Pfam" id="PF00067">
    <property type="entry name" value="p450"/>
    <property type="match status" value="1"/>
</dbReference>
<dbReference type="InterPro" id="IPR036396">
    <property type="entry name" value="Cyt_P450_sf"/>
</dbReference>
<evidence type="ECO:0000256" key="4">
    <source>
        <dbReference type="ARBA" id="ARBA00022723"/>
    </source>
</evidence>
<keyword evidence="7" id="KW-0503">Monooxygenase</keyword>
<gene>
    <name evidence="11" type="ORF">LARSCL_LOCUS10010</name>
</gene>
<dbReference type="GO" id="GO:0016705">
    <property type="term" value="F:oxidoreductase activity, acting on paired donors, with incorporation or reduction of molecular oxygen"/>
    <property type="evidence" value="ECO:0007669"/>
    <property type="project" value="InterPro"/>
</dbReference>
<reference evidence="11 12" key="1">
    <citation type="submission" date="2024-04" db="EMBL/GenBank/DDBJ databases">
        <authorList>
            <person name="Rising A."/>
            <person name="Reimegard J."/>
            <person name="Sonavane S."/>
            <person name="Akerstrom W."/>
            <person name="Nylinder S."/>
            <person name="Hedman E."/>
            <person name="Kallberg Y."/>
        </authorList>
    </citation>
    <scope>NUCLEOTIDE SEQUENCE [LARGE SCALE GENOMIC DNA]</scope>
</reference>
<name>A0AAV2A4F0_9ARAC</name>
<keyword evidence="12" id="KW-1185">Reference proteome</keyword>
<dbReference type="Proteomes" id="UP001497382">
    <property type="component" value="Unassembled WGS sequence"/>
</dbReference>
<evidence type="ECO:0000256" key="6">
    <source>
        <dbReference type="ARBA" id="ARBA00023004"/>
    </source>
</evidence>
<keyword evidence="3 8" id="KW-0349">Heme</keyword>
<dbReference type="InterPro" id="IPR001128">
    <property type="entry name" value="Cyt_P450"/>
</dbReference>
<sequence length="559" mass="64632">MVKVGKLMSCSKQLCFAYVLQLAAVDKLYKKNIEREEEQQEITYNESDTDDKDTYDTKENNNRIVTTTGHRHLHISRIELIPTYNDLLHKLCVGAWRTFSSKVTKEPYWIAKFPDRIASFDEIPTVTEKYNPRKVPEVAEGWFKKYGHVVKEPMQYGKYNVHLFHFDDFRTVYRSDGDFPIRQSHYVIAQYRQERKNLYDHVGLGPGQGTEWRHLRDIARGKAFALRPSKEKSEDAVDDLVEIIKSNLNDKGEIELLPWLHRWAFESIGIVALNRRLNALAKSNNELADKMVEASALTDEIIALTTMDPTTMYDERYKQLVEAQDFFYSVLRKYIDDIKRDIELEPESDGVAQVLFQSGSCTENDAITLIMDLFHGSLQTVPLTALMAFYHVARHGGIQAEAREEAKQRMPKKDSRYFDGTEPVDYTQSIVYETLRLNPPIIGNGRVIQKDLVLGGYSVPAYTNVLLHFQVACRQEENYKEPLKFIPERADPSRITYVFGGSNRMCLGKAFAMRQLFLVVAKVIRNFEISYDGDEISMINQMHNKPEKPLILRLKPIDE</sequence>
<dbReference type="AlphaFoldDB" id="A0AAV2A4F0"/>
<organism evidence="11 12">
    <name type="scientific">Larinioides sclopetarius</name>
    <dbReference type="NCBI Taxonomy" id="280406"/>
    <lineage>
        <taxon>Eukaryota</taxon>
        <taxon>Metazoa</taxon>
        <taxon>Ecdysozoa</taxon>
        <taxon>Arthropoda</taxon>
        <taxon>Chelicerata</taxon>
        <taxon>Arachnida</taxon>
        <taxon>Araneae</taxon>
        <taxon>Araneomorphae</taxon>
        <taxon>Entelegynae</taxon>
        <taxon>Araneoidea</taxon>
        <taxon>Araneidae</taxon>
        <taxon>Larinioides</taxon>
    </lineage>
</organism>
<dbReference type="InterPro" id="IPR050479">
    <property type="entry name" value="CYP11_CYP27_families"/>
</dbReference>
<dbReference type="GO" id="GO:0020037">
    <property type="term" value="F:heme binding"/>
    <property type="evidence" value="ECO:0007669"/>
    <property type="project" value="InterPro"/>
</dbReference>
<keyword evidence="9" id="KW-0175">Coiled coil</keyword>
<evidence type="ECO:0000256" key="9">
    <source>
        <dbReference type="SAM" id="Coils"/>
    </source>
</evidence>
<evidence type="ECO:0000256" key="7">
    <source>
        <dbReference type="ARBA" id="ARBA00023033"/>
    </source>
</evidence>
<keyword evidence="4 8" id="KW-0479">Metal-binding</keyword>
<comment type="caution">
    <text evidence="11">The sequence shown here is derived from an EMBL/GenBank/DDBJ whole genome shotgun (WGS) entry which is preliminary data.</text>
</comment>
<protein>
    <recommendedName>
        <fullName evidence="13">Cytochrome P450</fullName>
    </recommendedName>
</protein>
<feature type="coiled-coil region" evidence="9">
    <location>
        <begin position="270"/>
        <end position="300"/>
    </location>
</feature>
<dbReference type="GO" id="GO:0004497">
    <property type="term" value="F:monooxygenase activity"/>
    <property type="evidence" value="ECO:0007669"/>
    <property type="project" value="UniProtKB-KW"/>
</dbReference>
<evidence type="ECO:0000256" key="2">
    <source>
        <dbReference type="ARBA" id="ARBA00010617"/>
    </source>
</evidence>
<comment type="similarity">
    <text evidence="2">Belongs to the cytochrome P450 family.</text>
</comment>
<dbReference type="GO" id="GO:0005506">
    <property type="term" value="F:iron ion binding"/>
    <property type="evidence" value="ECO:0007669"/>
    <property type="project" value="InterPro"/>
</dbReference>
<dbReference type="PRINTS" id="PR00463">
    <property type="entry name" value="EP450I"/>
</dbReference>